<evidence type="ECO:0000313" key="5">
    <source>
        <dbReference type="Proteomes" id="UP000262917"/>
    </source>
</evidence>
<dbReference type="Gene3D" id="1.10.101.10">
    <property type="entry name" value="PGBD-like superfamily/PGBD"/>
    <property type="match status" value="1"/>
</dbReference>
<feature type="region of interest" description="Disordered" evidence="1">
    <location>
        <begin position="27"/>
        <end position="51"/>
    </location>
</feature>
<evidence type="ECO:0000259" key="3">
    <source>
        <dbReference type="SMART" id="SM00382"/>
    </source>
</evidence>
<dbReference type="Proteomes" id="UP000262917">
    <property type="component" value="Unassembled WGS sequence"/>
</dbReference>
<dbReference type="PANTHER" id="PTHR35894:SF1">
    <property type="entry name" value="PHOSPHORIBULOKINASE _ URIDINE KINASE FAMILY"/>
    <property type="match status" value="1"/>
</dbReference>
<dbReference type="AlphaFoldDB" id="A0A372DIN9"/>
<dbReference type="GO" id="GO:0016887">
    <property type="term" value="F:ATP hydrolysis activity"/>
    <property type="evidence" value="ECO:0007669"/>
    <property type="project" value="InterPro"/>
</dbReference>
<dbReference type="InterPro" id="IPR036366">
    <property type="entry name" value="PGBDSf"/>
</dbReference>
<dbReference type="CDD" id="cd00009">
    <property type="entry name" value="AAA"/>
    <property type="match status" value="1"/>
</dbReference>
<keyword evidence="2" id="KW-0812">Transmembrane</keyword>
<accession>A0A372DIN9</accession>
<feature type="domain" description="AAA+ ATPase" evidence="3">
    <location>
        <begin position="102"/>
        <end position="252"/>
    </location>
</feature>
<dbReference type="Pfam" id="PF01471">
    <property type="entry name" value="PG_binding_1"/>
    <property type="match status" value="1"/>
</dbReference>
<dbReference type="PANTHER" id="PTHR35894">
    <property type="entry name" value="GENERAL SECRETION PATHWAY PROTEIN A-RELATED"/>
    <property type="match status" value="1"/>
</dbReference>
<dbReference type="InterPro" id="IPR002477">
    <property type="entry name" value="Peptidoglycan-bd-like"/>
</dbReference>
<dbReference type="SMART" id="SM00382">
    <property type="entry name" value="AAA"/>
    <property type="match status" value="1"/>
</dbReference>
<protein>
    <recommendedName>
        <fullName evidence="3">AAA+ ATPase domain-containing protein</fullName>
    </recommendedName>
</protein>
<comment type="caution">
    <text evidence="4">The sequence shown here is derived from an EMBL/GenBank/DDBJ whole genome shotgun (WGS) entry which is preliminary data.</text>
</comment>
<dbReference type="InterPro" id="IPR027417">
    <property type="entry name" value="P-loop_NTPase"/>
</dbReference>
<reference evidence="4 5" key="1">
    <citation type="submission" date="2018-08" db="EMBL/GenBank/DDBJ databases">
        <title>Lysobacter weifangensis sp. nov., a new member of the family 'Xanthomonadaceae', isolated from soil in a farmland.</title>
        <authorList>
            <person name="Zhao H."/>
        </authorList>
    </citation>
    <scope>NUCLEOTIDE SEQUENCE [LARGE SCALE GENOMIC DNA]</scope>
    <source>
        <strain evidence="4 5">WF-2</strain>
    </source>
</reference>
<dbReference type="InterPro" id="IPR049945">
    <property type="entry name" value="AAA_22"/>
</dbReference>
<keyword evidence="5" id="KW-1185">Reference proteome</keyword>
<evidence type="ECO:0000256" key="1">
    <source>
        <dbReference type="SAM" id="MobiDB-lite"/>
    </source>
</evidence>
<dbReference type="InterPro" id="IPR003593">
    <property type="entry name" value="AAA+_ATPase"/>
</dbReference>
<dbReference type="Gene3D" id="3.90.70.10">
    <property type="entry name" value="Cysteine proteinases"/>
    <property type="match status" value="1"/>
</dbReference>
<dbReference type="SUPFAM" id="SSF47090">
    <property type="entry name" value="PGBD-like"/>
    <property type="match status" value="1"/>
</dbReference>
<dbReference type="EMBL" id="QVPD01000012">
    <property type="protein sequence ID" value="RFP59435.1"/>
    <property type="molecule type" value="Genomic_DNA"/>
</dbReference>
<keyword evidence="2" id="KW-1133">Transmembrane helix</keyword>
<keyword evidence="2" id="KW-0472">Membrane</keyword>
<name>A0A372DIN9_9GAMM</name>
<organism evidence="4 5">
    <name type="scientific">Cognatiluteimonas weifangensis</name>
    <dbReference type="NCBI Taxonomy" id="2303539"/>
    <lineage>
        <taxon>Bacteria</taxon>
        <taxon>Pseudomonadati</taxon>
        <taxon>Pseudomonadota</taxon>
        <taxon>Gammaproteobacteria</taxon>
        <taxon>Lysobacterales</taxon>
        <taxon>Lysobacteraceae</taxon>
        <taxon>Cognatiluteimonas</taxon>
    </lineage>
</organism>
<dbReference type="Gene3D" id="3.40.50.300">
    <property type="entry name" value="P-loop containing nucleotide triphosphate hydrolases"/>
    <property type="match status" value="1"/>
</dbReference>
<dbReference type="InterPro" id="IPR036365">
    <property type="entry name" value="PGBD-like_sf"/>
</dbReference>
<gene>
    <name evidence="4" type="ORF">D0Y53_10735</name>
</gene>
<dbReference type="SUPFAM" id="SSF52540">
    <property type="entry name" value="P-loop containing nucleoside triphosphate hydrolases"/>
    <property type="match status" value="1"/>
</dbReference>
<dbReference type="Pfam" id="PF13401">
    <property type="entry name" value="AAA_22"/>
    <property type="match status" value="1"/>
</dbReference>
<sequence>MSAWPSSSARCWRIRCWRRRDGCSTRRCSAPPRPRARPSSSPRGVSWQARSPAATGPRMYLRHYGLAEPPFSITPDPRFVFLSERHREALAHLLFGIDTGGGGGFVQLTGEVGTGKTTLCRLLLEQLPENTRVALVLNPRQTPVELLQTVCEELHLELRGGDGRDPRGSIKALVDTLNAYLLEAYAQGLRVVLIIDEAQDLSIAALEQVRLLTNLETATQKLLQVVLLGQPELRTLLARPELRQLAQRITARYHLTPLDAAESERYLRHRYGVAGGGTLPFDKAAIARLHAHSGGVPRLLNAIAERSLLAGYARDERHPGARLVDLAAAEVLPPRRRRHRVAVAVHALLAVAVVALLFAAFGLGRSPPTTTQIAMPPAPARAATPPAPAIAATPVSATATARAPVATVADAEAFAQHATRAAATPLAPWQALLALWQLPAGAADAARAARCAPQLAPGVHCLRARADLDALVAIGRPVLLRLPTRAGPAWGLLLGGDALRVRLQLGQVQVDVPRVALQRAWTGDYAALWRAPPDLPVPLASDDAAATAWLRHRLADPAAAPADATAAGLDVAVRRFQAAHGLAADGVIGPQTLFALTAAAPGPHLQPALD</sequence>
<dbReference type="InterPro" id="IPR052026">
    <property type="entry name" value="ExeA_AAA_ATPase_DNA-bind"/>
</dbReference>
<proteinExistence type="predicted"/>
<feature type="transmembrane region" description="Helical" evidence="2">
    <location>
        <begin position="341"/>
        <end position="363"/>
    </location>
</feature>
<evidence type="ECO:0000256" key="2">
    <source>
        <dbReference type="SAM" id="Phobius"/>
    </source>
</evidence>
<evidence type="ECO:0000313" key="4">
    <source>
        <dbReference type="EMBL" id="RFP59435.1"/>
    </source>
</evidence>